<dbReference type="RefSeq" id="XP_064679024.1">
    <property type="nucleotide sequence ID" value="XM_064822424.1"/>
</dbReference>
<sequence>MGCCPSNLVDQGSLSRSASSTNQNTNQSDGSNRDHPTFPRAYYNKSKPFKRTGLLWTAGMPITRVELDRKRTAFWETAPSYGRRDMAGIASSILRNRHHYGKIHTRGSKYNSSYWESV</sequence>
<proteinExistence type="predicted"/>
<feature type="compositionally biased region" description="Low complexity" evidence="1">
    <location>
        <begin position="15"/>
        <end position="30"/>
    </location>
</feature>
<evidence type="ECO:0000256" key="1">
    <source>
        <dbReference type="SAM" id="MobiDB-lite"/>
    </source>
</evidence>
<evidence type="ECO:0000313" key="2">
    <source>
        <dbReference type="EMBL" id="KAK4512358.1"/>
    </source>
</evidence>
<reference evidence="2 3" key="1">
    <citation type="submission" date="2022-11" db="EMBL/GenBank/DDBJ databases">
        <title>Mucor velutinosus strain NIH1002 WGS.</title>
        <authorList>
            <person name="Subramanian P."/>
            <person name="Mullikin J.C."/>
            <person name="Segre J.A."/>
            <person name="Zelazny A.M."/>
        </authorList>
    </citation>
    <scope>NUCLEOTIDE SEQUENCE [LARGE SCALE GENOMIC DNA]</scope>
    <source>
        <strain evidence="2 3">NIH1002</strain>
    </source>
</reference>
<dbReference type="GeneID" id="89946758"/>
<organism evidence="2 3">
    <name type="scientific">Mucor velutinosus</name>
    <dbReference type="NCBI Taxonomy" id="708070"/>
    <lineage>
        <taxon>Eukaryota</taxon>
        <taxon>Fungi</taxon>
        <taxon>Fungi incertae sedis</taxon>
        <taxon>Mucoromycota</taxon>
        <taxon>Mucoromycotina</taxon>
        <taxon>Mucoromycetes</taxon>
        <taxon>Mucorales</taxon>
        <taxon>Mucorineae</taxon>
        <taxon>Mucoraceae</taxon>
        <taxon>Mucor</taxon>
    </lineage>
</organism>
<feature type="region of interest" description="Disordered" evidence="1">
    <location>
        <begin position="1"/>
        <end position="44"/>
    </location>
</feature>
<dbReference type="AlphaFoldDB" id="A0AAN7D7P4"/>
<gene>
    <name evidence="2" type="ORF">ATC70_003056</name>
</gene>
<evidence type="ECO:0000313" key="3">
    <source>
        <dbReference type="Proteomes" id="UP001304243"/>
    </source>
</evidence>
<comment type="caution">
    <text evidence="2">The sequence shown here is derived from an EMBL/GenBank/DDBJ whole genome shotgun (WGS) entry which is preliminary data.</text>
</comment>
<accession>A0AAN7D7P4</accession>
<keyword evidence="3" id="KW-1185">Reference proteome</keyword>
<protein>
    <submittedName>
        <fullName evidence="2">Uncharacterized protein</fullName>
    </submittedName>
</protein>
<dbReference type="EMBL" id="JASEJX010000021">
    <property type="protein sequence ID" value="KAK4512358.1"/>
    <property type="molecule type" value="Genomic_DNA"/>
</dbReference>
<dbReference type="Proteomes" id="UP001304243">
    <property type="component" value="Unassembled WGS sequence"/>
</dbReference>
<name>A0AAN7D7P4_9FUNG</name>